<accession>A0A811N2W8</accession>
<comment type="caution">
    <text evidence="1">The sequence shown here is derived from an EMBL/GenBank/DDBJ whole genome shotgun (WGS) entry which is preliminary data.</text>
</comment>
<sequence length="93" mass="9686">MGTGVCDCASTTARRDSDCAREVCEVPGCSAPSGFVDPGRRTLSRLLWATPSGACAQLVSRGALLPAAALPAACAVEGGLWWYQPNEAADEWE</sequence>
<evidence type="ECO:0000313" key="2">
    <source>
        <dbReference type="Proteomes" id="UP000604825"/>
    </source>
</evidence>
<organism evidence="1 2">
    <name type="scientific">Miscanthus lutarioriparius</name>
    <dbReference type="NCBI Taxonomy" id="422564"/>
    <lineage>
        <taxon>Eukaryota</taxon>
        <taxon>Viridiplantae</taxon>
        <taxon>Streptophyta</taxon>
        <taxon>Embryophyta</taxon>
        <taxon>Tracheophyta</taxon>
        <taxon>Spermatophyta</taxon>
        <taxon>Magnoliopsida</taxon>
        <taxon>Liliopsida</taxon>
        <taxon>Poales</taxon>
        <taxon>Poaceae</taxon>
        <taxon>PACMAD clade</taxon>
        <taxon>Panicoideae</taxon>
        <taxon>Andropogonodae</taxon>
        <taxon>Andropogoneae</taxon>
        <taxon>Saccharinae</taxon>
        <taxon>Miscanthus</taxon>
    </lineage>
</organism>
<name>A0A811N2W8_9POAL</name>
<dbReference type="EMBL" id="CAJGYO010000003">
    <property type="protein sequence ID" value="CAD6217463.1"/>
    <property type="molecule type" value="Genomic_DNA"/>
</dbReference>
<protein>
    <submittedName>
        <fullName evidence="1">Uncharacterized protein</fullName>
    </submittedName>
</protein>
<gene>
    <name evidence="1" type="ORF">NCGR_LOCUS11449</name>
</gene>
<dbReference type="AlphaFoldDB" id="A0A811N2W8"/>
<reference evidence="1" key="1">
    <citation type="submission" date="2020-10" db="EMBL/GenBank/DDBJ databases">
        <authorList>
            <person name="Han B."/>
            <person name="Lu T."/>
            <person name="Zhao Q."/>
            <person name="Huang X."/>
            <person name="Zhao Y."/>
        </authorList>
    </citation>
    <scope>NUCLEOTIDE SEQUENCE</scope>
</reference>
<dbReference type="Proteomes" id="UP000604825">
    <property type="component" value="Unassembled WGS sequence"/>
</dbReference>
<proteinExistence type="predicted"/>
<keyword evidence="2" id="KW-1185">Reference proteome</keyword>
<evidence type="ECO:0000313" key="1">
    <source>
        <dbReference type="EMBL" id="CAD6217463.1"/>
    </source>
</evidence>